<dbReference type="GO" id="GO:0046872">
    <property type="term" value="F:metal ion binding"/>
    <property type="evidence" value="ECO:0007669"/>
    <property type="project" value="UniProtKB-KW"/>
</dbReference>
<dbReference type="AlphaFoldDB" id="G7KTR8"/>
<keyword evidence="8" id="KW-0944">Nitration</keyword>
<dbReference type="PRINTS" id="PR00188">
    <property type="entry name" value="PLANTGLOBIN"/>
</dbReference>
<evidence type="ECO:0000256" key="6">
    <source>
        <dbReference type="ARBA" id="ARBA00022723"/>
    </source>
</evidence>
<dbReference type="InterPro" id="IPR012292">
    <property type="entry name" value="Globin/Proto"/>
</dbReference>
<evidence type="ECO:0000256" key="9">
    <source>
        <dbReference type="ARBA" id="ARBA00023231"/>
    </source>
</evidence>
<keyword evidence="4" id="KW-0349">Heme</keyword>
<keyword evidence="5" id="KW-0561">Oxygen transport</keyword>
<reference evidence="12 14" key="2">
    <citation type="journal article" date="2014" name="BMC Genomics">
        <title>An improved genome release (version Mt4.0) for the model legume Medicago truncatula.</title>
        <authorList>
            <person name="Tang H."/>
            <person name="Krishnakumar V."/>
            <person name="Bidwell S."/>
            <person name="Rosen B."/>
            <person name="Chan A."/>
            <person name="Zhou S."/>
            <person name="Gentzbittel L."/>
            <person name="Childs K.L."/>
            <person name="Yandell M."/>
            <person name="Gundlach H."/>
            <person name="Mayer K.F."/>
            <person name="Schwartz D.C."/>
            <person name="Town C.D."/>
        </authorList>
    </citation>
    <scope>GENOME REANNOTATION</scope>
    <source>
        <strain evidence="13 14">cv. Jemalong A17</strain>
    </source>
</reference>
<feature type="domain" description="Globin" evidence="11">
    <location>
        <begin position="2"/>
        <end position="109"/>
    </location>
</feature>
<evidence type="ECO:0000256" key="4">
    <source>
        <dbReference type="ARBA" id="ARBA00022617"/>
    </source>
</evidence>
<dbReference type="InterPro" id="IPR001032">
    <property type="entry name" value="Leghaemoglobin-like"/>
</dbReference>
<dbReference type="GO" id="GO:0020037">
    <property type="term" value="F:heme binding"/>
    <property type="evidence" value="ECO:0007669"/>
    <property type="project" value="InterPro"/>
</dbReference>
<dbReference type="PANTHER" id="PTHR22924:SF92">
    <property type="entry name" value="NON-SYMBIOTIC HEMOGLOBIN 2"/>
    <property type="match status" value="1"/>
</dbReference>
<dbReference type="PaxDb" id="3880-AES82248"/>
<evidence type="ECO:0000256" key="5">
    <source>
        <dbReference type="ARBA" id="ARBA00022621"/>
    </source>
</evidence>
<reference evidence="13" key="3">
    <citation type="submission" date="2015-04" db="UniProtKB">
        <authorList>
            <consortium name="EnsemblPlants"/>
        </authorList>
    </citation>
    <scope>IDENTIFICATION</scope>
    <source>
        <strain evidence="13">cv. Jemalong A17</strain>
    </source>
</reference>
<dbReference type="PANTHER" id="PTHR22924">
    <property type="entry name" value="LEGHEMOGLOBIN-RELATED"/>
    <property type="match status" value="1"/>
</dbReference>
<dbReference type="InterPro" id="IPR009050">
    <property type="entry name" value="Globin-like_sf"/>
</dbReference>
<comment type="similarity">
    <text evidence="1">Belongs to the plant globin family.</text>
</comment>
<dbReference type="Pfam" id="PF00042">
    <property type="entry name" value="Globin"/>
    <property type="match status" value="1"/>
</dbReference>
<dbReference type="InterPro" id="IPR000971">
    <property type="entry name" value="Globin"/>
</dbReference>
<evidence type="ECO:0000313" key="13">
    <source>
        <dbReference type="EnsemblPlants" id="AES82248"/>
    </source>
</evidence>
<dbReference type="SUPFAM" id="SSF46458">
    <property type="entry name" value="Globin-like"/>
    <property type="match status" value="1"/>
</dbReference>
<dbReference type="EnsemblPlants" id="AES82248">
    <property type="protein sequence ID" value="AES82248"/>
    <property type="gene ID" value="MTR_7g110180"/>
</dbReference>
<sequence length="109" mass="12221">MSFIEKQETLVNGSWESVKHNLPHHSVLFYTFKIPTARNMFSFLKDSVEVQNSLKLQAHAEKKFGMVGEVVLEDATLGAIHIQKGVVDPHFVVVKEALLKTMKEAAGDK</sequence>
<keyword evidence="9" id="KW-0535">Nitrogen fixation</keyword>
<keyword evidence="2" id="KW-0813">Transport</keyword>
<keyword evidence="7" id="KW-0408">Iron</keyword>
<name>G7KTR8_MEDTR</name>
<evidence type="ECO:0000256" key="8">
    <source>
        <dbReference type="ARBA" id="ARBA00023074"/>
    </source>
</evidence>
<dbReference type="HOGENOM" id="CLU_003827_11_2_1"/>
<evidence type="ECO:0000259" key="11">
    <source>
        <dbReference type="PROSITE" id="PS01033"/>
    </source>
</evidence>
<dbReference type="Proteomes" id="UP000002051">
    <property type="component" value="Unassembled WGS sequence"/>
</dbReference>
<evidence type="ECO:0000256" key="2">
    <source>
        <dbReference type="ARBA" id="ARBA00022448"/>
    </source>
</evidence>
<dbReference type="EMBL" id="CM001223">
    <property type="protein sequence ID" value="AES82248.1"/>
    <property type="molecule type" value="Genomic_DNA"/>
</dbReference>
<dbReference type="GO" id="GO:0005344">
    <property type="term" value="F:oxygen carrier activity"/>
    <property type="evidence" value="ECO:0007669"/>
    <property type="project" value="UniProtKB-KW"/>
</dbReference>
<accession>G7KTR8</accession>
<protein>
    <submittedName>
        <fullName evidence="12">Leghemoglobin Lb120-1</fullName>
    </submittedName>
</protein>
<proteinExistence type="inferred from homology"/>
<dbReference type="Gene3D" id="1.10.490.10">
    <property type="entry name" value="Globins"/>
    <property type="match status" value="1"/>
</dbReference>
<organism evidence="12 14">
    <name type="scientific">Medicago truncatula</name>
    <name type="common">Barrel medic</name>
    <name type="synonym">Medicago tribuloides</name>
    <dbReference type="NCBI Taxonomy" id="3880"/>
    <lineage>
        <taxon>Eukaryota</taxon>
        <taxon>Viridiplantae</taxon>
        <taxon>Streptophyta</taxon>
        <taxon>Embryophyta</taxon>
        <taxon>Tracheophyta</taxon>
        <taxon>Spermatophyta</taxon>
        <taxon>Magnoliopsida</taxon>
        <taxon>eudicotyledons</taxon>
        <taxon>Gunneridae</taxon>
        <taxon>Pentapetalae</taxon>
        <taxon>rosids</taxon>
        <taxon>fabids</taxon>
        <taxon>Fabales</taxon>
        <taxon>Fabaceae</taxon>
        <taxon>Papilionoideae</taxon>
        <taxon>50 kb inversion clade</taxon>
        <taxon>NPAAA clade</taxon>
        <taxon>Hologalegina</taxon>
        <taxon>IRL clade</taxon>
        <taxon>Trifolieae</taxon>
        <taxon>Medicago</taxon>
    </lineage>
</organism>
<dbReference type="eggNOG" id="KOG3378">
    <property type="taxonomic scope" value="Eukaryota"/>
</dbReference>
<evidence type="ECO:0000313" key="12">
    <source>
        <dbReference type="EMBL" id="AES82248.1"/>
    </source>
</evidence>
<evidence type="ECO:0000256" key="7">
    <source>
        <dbReference type="ARBA" id="ARBA00023004"/>
    </source>
</evidence>
<gene>
    <name evidence="12" type="ordered locus">MTR_7g110180</name>
</gene>
<dbReference type="STRING" id="3880.G7KTR8"/>
<keyword evidence="3" id="KW-0597">Phosphoprotein</keyword>
<evidence type="ECO:0000256" key="10">
    <source>
        <dbReference type="ARBA" id="ARBA00045825"/>
    </source>
</evidence>
<reference evidence="12 14" key="1">
    <citation type="journal article" date="2011" name="Nature">
        <title>The Medicago genome provides insight into the evolution of rhizobial symbioses.</title>
        <authorList>
            <person name="Young N.D."/>
            <person name="Debelle F."/>
            <person name="Oldroyd G.E."/>
            <person name="Geurts R."/>
            <person name="Cannon S.B."/>
            <person name="Udvardi M.K."/>
            <person name="Benedito V.A."/>
            <person name="Mayer K.F."/>
            <person name="Gouzy J."/>
            <person name="Schoof H."/>
            <person name="Van de Peer Y."/>
            <person name="Proost S."/>
            <person name="Cook D.R."/>
            <person name="Meyers B.C."/>
            <person name="Spannagl M."/>
            <person name="Cheung F."/>
            <person name="De Mita S."/>
            <person name="Krishnakumar V."/>
            <person name="Gundlach H."/>
            <person name="Zhou S."/>
            <person name="Mudge J."/>
            <person name="Bharti A.K."/>
            <person name="Murray J.D."/>
            <person name="Naoumkina M.A."/>
            <person name="Rosen B."/>
            <person name="Silverstein K.A."/>
            <person name="Tang H."/>
            <person name="Rombauts S."/>
            <person name="Zhao P.X."/>
            <person name="Zhou P."/>
            <person name="Barbe V."/>
            <person name="Bardou P."/>
            <person name="Bechner M."/>
            <person name="Bellec A."/>
            <person name="Berger A."/>
            <person name="Berges H."/>
            <person name="Bidwell S."/>
            <person name="Bisseling T."/>
            <person name="Choisne N."/>
            <person name="Couloux A."/>
            <person name="Denny R."/>
            <person name="Deshpande S."/>
            <person name="Dai X."/>
            <person name="Doyle J.J."/>
            <person name="Dudez A.M."/>
            <person name="Farmer A.D."/>
            <person name="Fouteau S."/>
            <person name="Franken C."/>
            <person name="Gibelin C."/>
            <person name="Gish J."/>
            <person name="Goldstein S."/>
            <person name="Gonzalez A.J."/>
            <person name="Green P.J."/>
            <person name="Hallab A."/>
            <person name="Hartog M."/>
            <person name="Hua A."/>
            <person name="Humphray S.J."/>
            <person name="Jeong D.H."/>
            <person name="Jing Y."/>
            <person name="Jocker A."/>
            <person name="Kenton S.M."/>
            <person name="Kim D.J."/>
            <person name="Klee K."/>
            <person name="Lai H."/>
            <person name="Lang C."/>
            <person name="Lin S."/>
            <person name="Macmil S.L."/>
            <person name="Magdelenat G."/>
            <person name="Matthews L."/>
            <person name="McCorrison J."/>
            <person name="Monaghan E.L."/>
            <person name="Mun J.H."/>
            <person name="Najar F.Z."/>
            <person name="Nicholson C."/>
            <person name="Noirot C."/>
            <person name="O'Bleness M."/>
            <person name="Paule C.R."/>
            <person name="Poulain J."/>
            <person name="Prion F."/>
            <person name="Qin B."/>
            <person name="Qu C."/>
            <person name="Retzel E.F."/>
            <person name="Riddle C."/>
            <person name="Sallet E."/>
            <person name="Samain S."/>
            <person name="Samson N."/>
            <person name="Sanders I."/>
            <person name="Saurat O."/>
            <person name="Scarpelli C."/>
            <person name="Schiex T."/>
            <person name="Segurens B."/>
            <person name="Severin A.J."/>
            <person name="Sherrier D.J."/>
            <person name="Shi R."/>
            <person name="Sims S."/>
            <person name="Singer S.R."/>
            <person name="Sinharoy S."/>
            <person name="Sterck L."/>
            <person name="Viollet A."/>
            <person name="Wang B.B."/>
            <person name="Wang K."/>
            <person name="Wang M."/>
            <person name="Wang X."/>
            <person name="Warfsmann J."/>
            <person name="Weissenbach J."/>
            <person name="White D.D."/>
            <person name="White J.D."/>
            <person name="Wiley G.B."/>
            <person name="Wincker P."/>
            <person name="Xing Y."/>
            <person name="Yang L."/>
            <person name="Yao Z."/>
            <person name="Ying F."/>
            <person name="Zhai J."/>
            <person name="Zhou L."/>
            <person name="Zuber A."/>
            <person name="Denarie J."/>
            <person name="Dixon R.A."/>
            <person name="May G.D."/>
            <person name="Schwartz D.C."/>
            <person name="Rogers J."/>
            <person name="Quetier F."/>
            <person name="Town C.D."/>
            <person name="Roe B.A."/>
        </authorList>
    </citation>
    <scope>NUCLEOTIDE SEQUENCE [LARGE SCALE GENOMIC DNA]</scope>
    <source>
        <strain evidence="12">A17</strain>
        <strain evidence="13 14">cv. Jemalong A17</strain>
    </source>
</reference>
<keyword evidence="6" id="KW-0479">Metal-binding</keyword>
<comment type="function">
    <text evidence="10">Leghemoglobin that reversibly binds oxygen O(2) through a pentacoordinated heme iron. In root nodules, facilitates the diffusion of oxygen to the bacteroids while preventing the bacterial nitrogenase from being inactivated by buffering dioxygen, nitric oxide and carbon monoxide, and promoting the formation of reactive oxygen species (ROS, e.g. H(2)O(2)). This role is essential for symbiotic nitrogen fixation (SNF).</text>
</comment>
<keyword evidence="14" id="KW-1185">Reference proteome</keyword>
<evidence type="ECO:0000256" key="3">
    <source>
        <dbReference type="ARBA" id="ARBA00022553"/>
    </source>
</evidence>
<evidence type="ECO:0000313" key="14">
    <source>
        <dbReference type="Proteomes" id="UP000002051"/>
    </source>
</evidence>
<dbReference type="PROSITE" id="PS01033">
    <property type="entry name" value="GLOBIN"/>
    <property type="match status" value="1"/>
</dbReference>
<evidence type="ECO:0000256" key="1">
    <source>
        <dbReference type="ARBA" id="ARBA00007609"/>
    </source>
</evidence>
<dbReference type="GO" id="GO:0019825">
    <property type="term" value="F:oxygen binding"/>
    <property type="evidence" value="ECO:0007669"/>
    <property type="project" value="InterPro"/>
</dbReference>